<name>A0A1G6YRI3_PEPNI</name>
<dbReference type="RefSeq" id="WP_091792132.1">
    <property type="nucleotide sequence ID" value="NZ_FNAF01000010.1"/>
</dbReference>
<evidence type="ECO:0000256" key="2">
    <source>
        <dbReference type="SAM" id="Phobius"/>
    </source>
</evidence>
<reference evidence="3 4" key="1">
    <citation type="submission" date="2016-10" db="EMBL/GenBank/DDBJ databases">
        <authorList>
            <person name="de Groot N.N."/>
        </authorList>
    </citation>
    <scope>NUCLEOTIDE SEQUENCE [LARGE SCALE GENOMIC DNA]</scope>
    <source>
        <strain evidence="3 4">DSM 20475</strain>
    </source>
</reference>
<keyword evidence="2" id="KW-0812">Transmembrane</keyword>
<dbReference type="STRING" id="2741.SAMN04489866_11036"/>
<dbReference type="GO" id="GO:0051301">
    <property type="term" value="P:cell division"/>
    <property type="evidence" value="ECO:0007669"/>
    <property type="project" value="UniProtKB-KW"/>
</dbReference>
<keyword evidence="2" id="KW-1133">Transmembrane helix</keyword>
<accession>A0A1G6YRI3</accession>
<keyword evidence="4" id="KW-1185">Reference proteome</keyword>
<feature type="coiled-coil region" evidence="1">
    <location>
        <begin position="82"/>
        <end position="109"/>
    </location>
</feature>
<dbReference type="Proteomes" id="UP000198995">
    <property type="component" value="Unassembled WGS sequence"/>
</dbReference>
<gene>
    <name evidence="3" type="ORF">SAMN04489866_11036</name>
</gene>
<dbReference type="Pfam" id="PF04977">
    <property type="entry name" value="DivIC"/>
    <property type="match status" value="1"/>
</dbReference>
<dbReference type="EMBL" id="FNAF01000010">
    <property type="protein sequence ID" value="SDD92176.1"/>
    <property type="molecule type" value="Genomic_DNA"/>
</dbReference>
<evidence type="ECO:0000313" key="4">
    <source>
        <dbReference type="Proteomes" id="UP000198995"/>
    </source>
</evidence>
<keyword evidence="2" id="KW-0472">Membrane</keyword>
<dbReference type="OrthoDB" id="1631560at2"/>
<organism evidence="3 4">
    <name type="scientific">Peptococcus niger</name>
    <dbReference type="NCBI Taxonomy" id="2741"/>
    <lineage>
        <taxon>Bacteria</taxon>
        <taxon>Bacillati</taxon>
        <taxon>Bacillota</taxon>
        <taxon>Clostridia</taxon>
        <taxon>Eubacteriales</taxon>
        <taxon>Peptococcaceae</taxon>
        <taxon>Peptococcus</taxon>
    </lineage>
</organism>
<keyword evidence="3" id="KW-0132">Cell division</keyword>
<keyword evidence="3" id="KW-0131">Cell cycle</keyword>
<feature type="transmembrane region" description="Helical" evidence="2">
    <location>
        <begin position="57"/>
        <end position="75"/>
    </location>
</feature>
<evidence type="ECO:0000313" key="3">
    <source>
        <dbReference type="EMBL" id="SDD92176.1"/>
    </source>
</evidence>
<proteinExistence type="predicted"/>
<evidence type="ECO:0000256" key="1">
    <source>
        <dbReference type="SAM" id="Coils"/>
    </source>
</evidence>
<dbReference type="InterPro" id="IPR007060">
    <property type="entry name" value="FtsL/DivIC"/>
</dbReference>
<sequence length="154" mass="17087">MTQSGYYNDYKGRVNGFDTTAPDLRYKRALRLKKNKAETAKPAAASRTFFRFPRLRAVALIFLLGLLVAAQYSAVQTMGYRVSEAQSKLSEIKAVNEQLEQEYAALGNLSRIEKRATDKLGMVMPEKVLTYQPSKATVDAQKKEADEATAGGRG</sequence>
<protein>
    <submittedName>
        <fullName evidence="3">Cell division protein FtsL</fullName>
    </submittedName>
</protein>
<dbReference type="AlphaFoldDB" id="A0A1G6YRI3"/>
<keyword evidence="1" id="KW-0175">Coiled coil</keyword>